<feature type="region of interest" description="Disordered" evidence="1">
    <location>
        <begin position="616"/>
        <end position="643"/>
    </location>
</feature>
<dbReference type="Proteomes" id="UP001278571">
    <property type="component" value="Unassembled WGS sequence"/>
</dbReference>
<feature type="transmembrane region" description="Helical" evidence="2">
    <location>
        <begin position="34"/>
        <end position="55"/>
    </location>
</feature>
<evidence type="ECO:0000313" key="4">
    <source>
        <dbReference type="Proteomes" id="UP001278571"/>
    </source>
</evidence>
<feature type="compositionally biased region" description="Basic and acidic residues" evidence="1">
    <location>
        <begin position="625"/>
        <end position="635"/>
    </location>
</feature>
<proteinExistence type="predicted"/>
<reference evidence="3 4" key="1">
    <citation type="submission" date="2023-10" db="EMBL/GenBank/DDBJ databases">
        <authorList>
            <person name="Wang X.X."/>
        </authorList>
    </citation>
    <scope>NUCLEOTIDE SEQUENCE [LARGE SCALE GENOMIC DNA]</scope>
    <source>
        <strain evidence="3 4">NBRC 12816</strain>
    </source>
</reference>
<keyword evidence="2" id="KW-0472">Membrane</keyword>
<dbReference type="RefSeq" id="WP_319012473.1">
    <property type="nucleotide sequence ID" value="NZ_JAWJZF010000492.1"/>
</dbReference>
<feature type="transmembrane region" description="Helical" evidence="2">
    <location>
        <begin position="100"/>
        <end position="117"/>
    </location>
</feature>
<evidence type="ECO:0000313" key="3">
    <source>
        <dbReference type="EMBL" id="MDX2296299.1"/>
    </source>
</evidence>
<keyword evidence="2" id="KW-1133">Transmembrane helix</keyword>
<dbReference type="EMBL" id="JAWJZF010000492">
    <property type="protein sequence ID" value="MDX2296299.1"/>
    <property type="molecule type" value="Genomic_DNA"/>
</dbReference>
<comment type="caution">
    <text evidence="3">The sequence shown here is derived from an EMBL/GenBank/DDBJ whole genome shotgun (WGS) entry which is preliminary data.</text>
</comment>
<keyword evidence="2" id="KW-0812">Transmembrane</keyword>
<gene>
    <name evidence="3" type="ORF">R2363_29475</name>
</gene>
<protein>
    <submittedName>
        <fullName evidence="3">Uncharacterized protein</fullName>
    </submittedName>
</protein>
<feature type="transmembrane region" description="Helical" evidence="2">
    <location>
        <begin position="6"/>
        <end position="27"/>
    </location>
</feature>
<evidence type="ECO:0000256" key="2">
    <source>
        <dbReference type="SAM" id="Phobius"/>
    </source>
</evidence>
<name>A0ABU4KFK6_9ACTN</name>
<keyword evidence="4" id="KW-1185">Reference proteome</keyword>
<sequence>MDPWWLPVLLWVVLASGAGLLLAAPLVSRWTSRLLLLAALVTWCVLAVKVSLAAASTTGGRTIDVSVADGLGVTAGCLMERGVLCLGPQQDLAYPFSPGVVTWIVLGALLVGFVRLLEIRNARGDSIAIEVDDLLYADPQGDTDGAGAAGRHAATCTAKMRTILATQVQTPPPLPGGEPVLSLPTVLYEAKPKEGDLVTKLLALAWQSAFPERGWRLTGHVQRSDTGYGVTVNMTERSTRRSVLQDTYWERTEEEAVYKAAYTVAQLAVASTVGIPRWTKWRAKNGRGLRHYRDGVDLLRNGGEKEGAAREFSAAVGLDPSNGLARSELGLLKEGTPDGYLQALEIYLGLITAYPAMAQPRYRAGIVLDLVDEWLDAWLADPAWRRRLDRALTDARLPAAAGPDGEVSRAAARKHFLDASLHVLTALRADLEAVPLLRGWWATETRGLYRELVRPAGSLRAQTRAAVDAAILARGLHERFGPEATVPSLAHLRADGTDFAACEERLRTACGYDRSRRYRAASARSTSDGEAQGRIQIAGLVQYNAACFYARLIGPPPAGGDGGWAGRTAEAATLALDHLTASMRNSELPDDWFDSLEGDPDLRHLRSHPEFREWTLTRQTGADTRGGDGHDRREAGAAAGSGV</sequence>
<accession>A0ABU4KFK6</accession>
<organism evidence="3 4">
    <name type="scientific">Streptomyces roseolus</name>
    <dbReference type="NCBI Taxonomy" id="67358"/>
    <lineage>
        <taxon>Bacteria</taxon>
        <taxon>Bacillati</taxon>
        <taxon>Actinomycetota</taxon>
        <taxon>Actinomycetes</taxon>
        <taxon>Kitasatosporales</taxon>
        <taxon>Streptomycetaceae</taxon>
        <taxon>Streptomyces</taxon>
    </lineage>
</organism>
<evidence type="ECO:0000256" key="1">
    <source>
        <dbReference type="SAM" id="MobiDB-lite"/>
    </source>
</evidence>